<dbReference type="Proteomes" id="UP001152523">
    <property type="component" value="Unassembled WGS sequence"/>
</dbReference>
<dbReference type="EMBL" id="CAMAPF010001002">
    <property type="protein sequence ID" value="CAH9138009.1"/>
    <property type="molecule type" value="Genomic_DNA"/>
</dbReference>
<reference evidence="2" key="1">
    <citation type="submission" date="2022-07" db="EMBL/GenBank/DDBJ databases">
        <authorList>
            <person name="Macas J."/>
            <person name="Novak P."/>
            <person name="Neumann P."/>
        </authorList>
    </citation>
    <scope>NUCLEOTIDE SEQUENCE</scope>
</reference>
<comment type="caution">
    <text evidence="2">The sequence shown here is derived from an EMBL/GenBank/DDBJ whole genome shotgun (WGS) entry which is preliminary data.</text>
</comment>
<keyword evidence="1" id="KW-1133">Transmembrane helix</keyword>
<keyword evidence="1" id="KW-0812">Transmembrane</keyword>
<dbReference type="AlphaFoldDB" id="A0AAV0FR08"/>
<sequence length="117" mass="13145">MAIRDQEVIVSSLVLLVSIGVISGMSQDEGMMIRPPPEPPPRMMLEAGFQLLCQFILLNFILLFLSFLGMKTVVVVFYYCYFSQTLTLGRGDEDYALATLAHLDPLQDNRIILLYPG</sequence>
<evidence type="ECO:0000256" key="1">
    <source>
        <dbReference type="SAM" id="Phobius"/>
    </source>
</evidence>
<accession>A0AAV0FR08</accession>
<name>A0AAV0FR08_9ASTE</name>
<feature type="transmembrane region" description="Helical" evidence="1">
    <location>
        <begin position="48"/>
        <end position="81"/>
    </location>
</feature>
<keyword evidence="3" id="KW-1185">Reference proteome</keyword>
<evidence type="ECO:0000313" key="2">
    <source>
        <dbReference type="EMBL" id="CAH9138009.1"/>
    </source>
</evidence>
<organism evidence="2 3">
    <name type="scientific">Cuscuta epithymum</name>
    <dbReference type="NCBI Taxonomy" id="186058"/>
    <lineage>
        <taxon>Eukaryota</taxon>
        <taxon>Viridiplantae</taxon>
        <taxon>Streptophyta</taxon>
        <taxon>Embryophyta</taxon>
        <taxon>Tracheophyta</taxon>
        <taxon>Spermatophyta</taxon>
        <taxon>Magnoliopsida</taxon>
        <taxon>eudicotyledons</taxon>
        <taxon>Gunneridae</taxon>
        <taxon>Pentapetalae</taxon>
        <taxon>asterids</taxon>
        <taxon>lamiids</taxon>
        <taxon>Solanales</taxon>
        <taxon>Convolvulaceae</taxon>
        <taxon>Cuscuteae</taxon>
        <taxon>Cuscuta</taxon>
        <taxon>Cuscuta subgen. Cuscuta</taxon>
    </lineage>
</organism>
<gene>
    <name evidence="2" type="ORF">CEPIT_LOCUS36476</name>
</gene>
<evidence type="ECO:0008006" key="4">
    <source>
        <dbReference type="Google" id="ProtNLM"/>
    </source>
</evidence>
<protein>
    <recommendedName>
        <fullName evidence="4">Transmembrane protein</fullName>
    </recommendedName>
</protein>
<proteinExistence type="predicted"/>
<keyword evidence="1" id="KW-0472">Membrane</keyword>
<evidence type="ECO:0000313" key="3">
    <source>
        <dbReference type="Proteomes" id="UP001152523"/>
    </source>
</evidence>